<dbReference type="Gene3D" id="3.30.870.10">
    <property type="entry name" value="Endonuclease Chain A"/>
    <property type="match status" value="2"/>
</dbReference>
<reference evidence="3" key="1">
    <citation type="submission" date="2022-01" db="EMBL/GenBank/DDBJ databases">
        <authorList>
            <person name="Lagorce A."/>
        </authorList>
    </citation>
    <scope>NUCLEOTIDE SEQUENCE</scope>
    <source>
        <strain evidence="3">Th15_F1_A12</strain>
    </source>
</reference>
<feature type="chain" id="PRO_5043370102" evidence="1">
    <location>
        <begin position="23"/>
        <end position="484"/>
    </location>
</feature>
<proteinExistence type="predicted"/>
<evidence type="ECO:0000313" key="4">
    <source>
        <dbReference type="Proteomes" id="UP001295462"/>
    </source>
</evidence>
<feature type="signal peptide" evidence="1">
    <location>
        <begin position="1"/>
        <end position="22"/>
    </location>
</feature>
<dbReference type="SUPFAM" id="SSF56024">
    <property type="entry name" value="Phospholipase D/nuclease"/>
    <property type="match status" value="2"/>
</dbReference>
<comment type="caution">
    <text evidence="3">The sequence shown here is derived from an EMBL/GenBank/DDBJ whole genome shotgun (WGS) entry which is preliminary data.</text>
</comment>
<dbReference type="RefSeq" id="WP_409589637.1">
    <property type="nucleotide sequence ID" value="NZ_CAKMTZ010000093.1"/>
</dbReference>
<feature type="domain" description="PLD phosphodiesterase" evidence="2">
    <location>
        <begin position="379"/>
        <end position="406"/>
    </location>
</feature>
<evidence type="ECO:0000259" key="2">
    <source>
        <dbReference type="PROSITE" id="PS50035"/>
    </source>
</evidence>
<dbReference type="InterPro" id="IPR025202">
    <property type="entry name" value="PLD-like_dom"/>
</dbReference>
<dbReference type="PROSITE" id="PS51257">
    <property type="entry name" value="PROKAR_LIPOPROTEIN"/>
    <property type="match status" value="1"/>
</dbReference>
<protein>
    <submittedName>
        <fullName evidence="3">Phospholipase</fullName>
    </submittedName>
</protein>
<evidence type="ECO:0000256" key="1">
    <source>
        <dbReference type="SAM" id="SignalP"/>
    </source>
</evidence>
<dbReference type="PANTHER" id="PTHR21248:SF12">
    <property type="entry name" value="CARDIOLIPIN SYNTHASE C"/>
    <property type="match status" value="1"/>
</dbReference>
<keyword evidence="1" id="KW-0732">Signal</keyword>
<dbReference type="SMART" id="SM00155">
    <property type="entry name" value="PLDc"/>
    <property type="match status" value="2"/>
</dbReference>
<accession>A0AAU9QKI2</accession>
<dbReference type="GO" id="GO:0030572">
    <property type="term" value="F:phosphatidyltransferase activity"/>
    <property type="evidence" value="ECO:0007669"/>
    <property type="project" value="UniProtKB-ARBA"/>
</dbReference>
<evidence type="ECO:0000313" key="3">
    <source>
        <dbReference type="EMBL" id="CAH1583470.1"/>
    </source>
</evidence>
<dbReference type="CDD" id="cd09111">
    <property type="entry name" value="PLDc_ymdC_like_1"/>
    <property type="match status" value="1"/>
</dbReference>
<dbReference type="GO" id="GO:0032049">
    <property type="term" value="P:cardiolipin biosynthetic process"/>
    <property type="evidence" value="ECO:0007669"/>
    <property type="project" value="UniProtKB-ARBA"/>
</dbReference>
<organism evidence="3 4">
    <name type="scientific">Vibrio jasicida</name>
    <dbReference type="NCBI Taxonomy" id="766224"/>
    <lineage>
        <taxon>Bacteria</taxon>
        <taxon>Pseudomonadati</taxon>
        <taxon>Pseudomonadota</taxon>
        <taxon>Gammaproteobacteria</taxon>
        <taxon>Vibrionales</taxon>
        <taxon>Vibrionaceae</taxon>
        <taxon>Vibrio</taxon>
    </lineage>
</organism>
<dbReference type="AlphaFoldDB" id="A0AAU9QKI2"/>
<feature type="domain" description="PLD phosphodiesterase" evidence="2">
    <location>
        <begin position="152"/>
        <end position="179"/>
    </location>
</feature>
<dbReference type="PANTHER" id="PTHR21248">
    <property type="entry name" value="CARDIOLIPIN SYNTHASE"/>
    <property type="match status" value="1"/>
</dbReference>
<dbReference type="InterPro" id="IPR001736">
    <property type="entry name" value="PLipase_D/transphosphatidylase"/>
</dbReference>
<dbReference type="Pfam" id="PF13091">
    <property type="entry name" value="PLDc_2"/>
    <property type="match status" value="2"/>
</dbReference>
<dbReference type="PROSITE" id="PS50035">
    <property type="entry name" value="PLD"/>
    <property type="match status" value="2"/>
</dbReference>
<dbReference type="EMBL" id="CAKMUD010000071">
    <property type="protein sequence ID" value="CAH1583470.1"/>
    <property type="molecule type" value="Genomic_DNA"/>
</dbReference>
<name>A0AAU9QKI2_9VIBR</name>
<gene>
    <name evidence="3" type="ORF">THF1A12_190093</name>
</gene>
<dbReference type="Proteomes" id="UP001295462">
    <property type="component" value="Unassembled WGS sequence"/>
</dbReference>
<sequence length="484" mass="56053">MKFTPLKQFALLVLTSMAMGCASSVPEVSSDFERSWQANHFQADAYLIPTAPEALARRIAMVREAQHSIDMTYFSWDKDTVGLMLLNEIKLAADRGVRVRLTLDDLLVFNEKWLAEVAQHEYIDIRIFNPFSSRSMGWMGRAFDFAMQKQKRDHRLHEKYFNVDQQMMILGGRNIGNAYFGYSREGNFFDMDVIFRGEVIEAFAGNYQEMWDSEFVTPIEEVIKVKPANDYPLFYQALSTAKQDREVVNAIKHSIEKLVEAKFTSVVTTPVFDSTDKLQDNQPYFRRRLEHTLQAPLERAEHVMISTPYPIAVQGQFRVIDQLIAQGTSVSLVTNSSSSNDSGFIPAYYESYREQLLDSGVKIYEYKDRALNDDHHFHVQTYYHNKTVIVDTIQTYIGSSNFDPRSDFLNIEFGVVVESSQFAQQVHDYILSQKQRLFWQVERDDSNQTQWSSEESRVSSSPNYGEEKAIPNWLFRQMSIELEL</sequence>